<accession>A0A3B1C6M3</accession>
<reference evidence="1" key="1">
    <citation type="submission" date="2018-06" db="EMBL/GenBank/DDBJ databases">
        <authorList>
            <person name="Zhirakovskaya E."/>
        </authorList>
    </citation>
    <scope>NUCLEOTIDE SEQUENCE</scope>
</reference>
<dbReference type="AlphaFoldDB" id="A0A3B1C6M3"/>
<proteinExistence type="predicted"/>
<name>A0A3B1C6M3_9ZZZZ</name>
<dbReference type="EMBL" id="UOFZ01000049">
    <property type="protein sequence ID" value="VAX12547.1"/>
    <property type="molecule type" value="Genomic_DNA"/>
</dbReference>
<sequence length="66" mass="7573">MKPFPNSQIPDDLPPKTALALIDLLNGLVNTIWLQYHHELIQCIHEEHNIPPSSQMALRLDDSIEF</sequence>
<gene>
    <name evidence="1" type="ORF">MNBD_GAMMA24-625</name>
</gene>
<organism evidence="1">
    <name type="scientific">hydrothermal vent metagenome</name>
    <dbReference type="NCBI Taxonomy" id="652676"/>
    <lineage>
        <taxon>unclassified sequences</taxon>
        <taxon>metagenomes</taxon>
        <taxon>ecological metagenomes</taxon>
    </lineage>
</organism>
<protein>
    <submittedName>
        <fullName evidence="1">Uncharacterized protein</fullName>
    </submittedName>
</protein>
<evidence type="ECO:0000313" key="1">
    <source>
        <dbReference type="EMBL" id="VAX12547.1"/>
    </source>
</evidence>